<protein>
    <recommendedName>
        <fullName evidence="8">Major facilitator superfamily (MFS) profile domain-containing protein</fullName>
    </recommendedName>
</protein>
<dbReference type="PANTHER" id="PTHR23506:SF23">
    <property type="entry name" value="GH10249P"/>
    <property type="match status" value="1"/>
</dbReference>
<evidence type="ECO:0000256" key="4">
    <source>
        <dbReference type="ARBA" id="ARBA00022692"/>
    </source>
</evidence>
<dbReference type="AlphaFoldDB" id="A0A5M9K0S5"/>
<sequence>MFSGHTLVYNPAQLRARISIRFQKVELPRYCFQLCGHSRPSTRKLSKSRKNPNSWSYAHQKWFIVSTICVASFSDSFIYGVVIPVLPNELERRIGIADDDLEFWNSMLLTAFGFAQLIASPLFGYYADQSPSRRTPLLLGFFSNAAATAVLYVAQNVWILALSRFLQGLSAAVVYTVGFALLADTVGSKDIGQWMGYVISSLNIGMLISPTIGGIMYAKFGYASLFIVMFILIAIDIVMRLFMIEKKVAARLKKDNDISGDSQTYGTFQRSIDEAVCERENPVVSSTSDAASEPLLGNNQDQVRPADSKKHPIALVTLLKSPRIWADLYGVWVTVFLLASFDAALPIFVERKFNWDSTGAGLIFLTITFPIFLAPIAGRLSDRNTTDQIVGLCILLTLYGIARVFGSSPLGADLSRAVASMEKETPGIFGKTGASGQVFSLYTSASAAGVLAGPAWTSFAFGEMSWIFLVSSLGILTATVAIPVILFTEPEKPVKVEDVEVATE</sequence>
<evidence type="ECO:0000256" key="2">
    <source>
        <dbReference type="ARBA" id="ARBA00006829"/>
    </source>
</evidence>
<dbReference type="InterPro" id="IPR050930">
    <property type="entry name" value="MFS_Vesicular_Transporter"/>
</dbReference>
<dbReference type="Pfam" id="PF07690">
    <property type="entry name" value="MFS_1"/>
    <property type="match status" value="1"/>
</dbReference>
<dbReference type="InterPro" id="IPR011701">
    <property type="entry name" value="MFS"/>
</dbReference>
<feature type="transmembrane region" description="Helical" evidence="7">
    <location>
        <begin position="222"/>
        <end position="243"/>
    </location>
</feature>
<feature type="transmembrane region" description="Helical" evidence="7">
    <location>
        <begin position="360"/>
        <end position="377"/>
    </location>
</feature>
<dbReference type="CDD" id="cd17325">
    <property type="entry name" value="MFS_MdtG_SLC18_like"/>
    <property type="match status" value="1"/>
</dbReference>
<feature type="transmembrane region" description="Helical" evidence="7">
    <location>
        <begin position="328"/>
        <end position="348"/>
    </location>
</feature>
<comment type="similarity">
    <text evidence="2">Belongs to the major facilitator superfamily. Vesicular transporter family.</text>
</comment>
<dbReference type="Gene3D" id="1.20.1250.20">
    <property type="entry name" value="MFS general substrate transporter like domains"/>
    <property type="match status" value="1"/>
</dbReference>
<dbReference type="SUPFAM" id="SSF103473">
    <property type="entry name" value="MFS general substrate transporter"/>
    <property type="match status" value="1"/>
</dbReference>
<feature type="transmembrane region" description="Helical" evidence="7">
    <location>
        <begin position="165"/>
        <end position="182"/>
    </location>
</feature>
<evidence type="ECO:0000256" key="7">
    <source>
        <dbReference type="SAM" id="Phobius"/>
    </source>
</evidence>
<feature type="transmembrane region" description="Helical" evidence="7">
    <location>
        <begin position="466"/>
        <end position="487"/>
    </location>
</feature>
<feature type="transmembrane region" description="Helical" evidence="7">
    <location>
        <begin position="62"/>
        <end position="83"/>
    </location>
</feature>
<keyword evidence="4 7" id="KW-0812">Transmembrane</keyword>
<reference evidence="9 10" key="1">
    <citation type="submission" date="2019-06" db="EMBL/GenBank/DDBJ databases">
        <title>Genome Sequence of the Brown Rot Fungal Pathogen Monilinia fructicola.</title>
        <authorList>
            <person name="De Miccolis Angelini R.M."/>
            <person name="Landi L."/>
            <person name="Abate D."/>
            <person name="Pollastro S."/>
            <person name="Romanazzi G."/>
            <person name="Faretra F."/>
        </authorList>
    </citation>
    <scope>NUCLEOTIDE SEQUENCE [LARGE SCALE GENOMIC DNA]</scope>
    <source>
        <strain evidence="9 10">Mfrc123</strain>
    </source>
</reference>
<feature type="transmembrane region" description="Helical" evidence="7">
    <location>
        <begin position="137"/>
        <end position="159"/>
    </location>
</feature>
<comment type="caution">
    <text evidence="9">The sequence shown here is derived from an EMBL/GenBank/DDBJ whole genome shotgun (WGS) entry which is preliminary data.</text>
</comment>
<proteinExistence type="inferred from homology"/>
<dbReference type="EMBL" id="VICG01000003">
    <property type="protein sequence ID" value="KAA8573582.1"/>
    <property type="molecule type" value="Genomic_DNA"/>
</dbReference>
<evidence type="ECO:0000256" key="6">
    <source>
        <dbReference type="ARBA" id="ARBA00023136"/>
    </source>
</evidence>
<dbReference type="PANTHER" id="PTHR23506">
    <property type="entry name" value="GH10249P"/>
    <property type="match status" value="1"/>
</dbReference>
<evidence type="ECO:0000256" key="1">
    <source>
        <dbReference type="ARBA" id="ARBA00004141"/>
    </source>
</evidence>
<feature type="transmembrane region" description="Helical" evidence="7">
    <location>
        <begin position="194"/>
        <end position="216"/>
    </location>
</feature>
<organism evidence="9 10">
    <name type="scientific">Monilinia fructicola</name>
    <name type="common">Brown rot fungus</name>
    <name type="synonym">Ciboria fructicola</name>
    <dbReference type="NCBI Taxonomy" id="38448"/>
    <lineage>
        <taxon>Eukaryota</taxon>
        <taxon>Fungi</taxon>
        <taxon>Dikarya</taxon>
        <taxon>Ascomycota</taxon>
        <taxon>Pezizomycotina</taxon>
        <taxon>Leotiomycetes</taxon>
        <taxon>Helotiales</taxon>
        <taxon>Sclerotiniaceae</taxon>
        <taxon>Monilinia</taxon>
    </lineage>
</organism>
<keyword evidence="10" id="KW-1185">Reference proteome</keyword>
<evidence type="ECO:0000259" key="8">
    <source>
        <dbReference type="PROSITE" id="PS50850"/>
    </source>
</evidence>
<keyword evidence="5 7" id="KW-1133">Transmembrane helix</keyword>
<dbReference type="VEuPathDB" id="FungiDB:MFRU_001g04520"/>
<keyword evidence="6 7" id="KW-0472">Membrane</keyword>
<dbReference type="GO" id="GO:0022857">
    <property type="term" value="F:transmembrane transporter activity"/>
    <property type="evidence" value="ECO:0007669"/>
    <property type="project" value="InterPro"/>
</dbReference>
<dbReference type="Proteomes" id="UP000322873">
    <property type="component" value="Unassembled WGS sequence"/>
</dbReference>
<feature type="domain" description="Major facilitator superfamily (MFS) profile" evidence="8">
    <location>
        <begin position="64"/>
        <end position="504"/>
    </location>
</feature>
<gene>
    <name evidence="9" type="ORF">EYC84_005165</name>
</gene>
<evidence type="ECO:0000256" key="3">
    <source>
        <dbReference type="ARBA" id="ARBA00022448"/>
    </source>
</evidence>
<feature type="transmembrane region" description="Helical" evidence="7">
    <location>
        <begin position="389"/>
        <end position="406"/>
    </location>
</feature>
<evidence type="ECO:0000256" key="5">
    <source>
        <dbReference type="ARBA" id="ARBA00022989"/>
    </source>
</evidence>
<evidence type="ECO:0000313" key="9">
    <source>
        <dbReference type="EMBL" id="KAA8573582.1"/>
    </source>
</evidence>
<accession>A0A5M9K0S5</accession>
<name>A0A5M9K0S5_MONFR</name>
<dbReference type="InterPro" id="IPR020846">
    <property type="entry name" value="MFS_dom"/>
</dbReference>
<dbReference type="InterPro" id="IPR036259">
    <property type="entry name" value="MFS_trans_sf"/>
</dbReference>
<dbReference type="GO" id="GO:0016020">
    <property type="term" value="C:membrane"/>
    <property type="evidence" value="ECO:0007669"/>
    <property type="project" value="UniProtKB-SubCell"/>
</dbReference>
<dbReference type="PRINTS" id="PR01035">
    <property type="entry name" value="TCRTETA"/>
</dbReference>
<evidence type="ECO:0000313" key="10">
    <source>
        <dbReference type="Proteomes" id="UP000322873"/>
    </source>
</evidence>
<dbReference type="PROSITE" id="PS50850">
    <property type="entry name" value="MFS"/>
    <property type="match status" value="1"/>
</dbReference>
<feature type="transmembrane region" description="Helical" evidence="7">
    <location>
        <begin position="103"/>
        <end position="125"/>
    </location>
</feature>
<dbReference type="InterPro" id="IPR001958">
    <property type="entry name" value="Tet-R_TetA/multi-R_MdtG-like"/>
</dbReference>
<keyword evidence="3" id="KW-0813">Transport</keyword>
<comment type="subcellular location">
    <subcellularLocation>
        <location evidence="1">Membrane</location>
        <topology evidence="1">Multi-pass membrane protein</topology>
    </subcellularLocation>
</comment>